<organism evidence="1 2">
    <name type="scientific">Ricinus communis</name>
    <name type="common">Castor bean</name>
    <dbReference type="NCBI Taxonomy" id="3988"/>
    <lineage>
        <taxon>Eukaryota</taxon>
        <taxon>Viridiplantae</taxon>
        <taxon>Streptophyta</taxon>
        <taxon>Embryophyta</taxon>
        <taxon>Tracheophyta</taxon>
        <taxon>Spermatophyta</taxon>
        <taxon>Magnoliopsida</taxon>
        <taxon>eudicotyledons</taxon>
        <taxon>Gunneridae</taxon>
        <taxon>Pentapetalae</taxon>
        <taxon>rosids</taxon>
        <taxon>fabids</taxon>
        <taxon>Malpighiales</taxon>
        <taxon>Euphorbiaceae</taxon>
        <taxon>Acalyphoideae</taxon>
        <taxon>Acalypheae</taxon>
        <taxon>Ricinus</taxon>
    </lineage>
</organism>
<evidence type="ECO:0000313" key="1">
    <source>
        <dbReference type="EMBL" id="EEF22740.1"/>
    </source>
</evidence>
<proteinExistence type="predicted"/>
<feature type="non-terminal residue" evidence="1">
    <location>
        <position position="1"/>
    </location>
</feature>
<protein>
    <submittedName>
        <fullName evidence="1">Uncharacterized protein</fullName>
    </submittedName>
</protein>
<dbReference type="InParanoid" id="B9TN25"/>
<reference evidence="2" key="1">
    <citation type="journal article" date="2010" name="Nat. Biotechnol.">
        <title>Draft genome sequence of the oilseed species Ricinus communis.</title>
        <authorList>
            <person name="Chan A.P."/>
            <person name="Crabtree J."/>
            <person name="Zhao Q."/>
            <person name="Lorenzi H."/>
            <person name="Orvis J."/>
            <person name="Puiu D."/>
            <person name="Melake-Berhan A."/>
            <person name="Jones K.M."/>
            <person name="Redman J."/>
            <person name="Chen G."/>
            <person name="Cahoon E.B."/>
            <person name="Gedil M."/>
            <person name="Stanke M."/>
            <person name="Haas B.J."/>
            <person name="Wortman J.R."/>
            <person name="Fraser-Liggett C.M."/>
            <person name="Ravel J."/>
            <person name="Rabinowicz P.D."/>
        </authorList>
    </citation>
    <scope>NUCLEOTIDE SEQUENCE [LARGE SCALE GENOMIC DNA]</scope>
    <source>
        <strain evidence="2">cv. Hale</strain>
    </source>
</reference>
<evidence type="ECO:0000313" key="2">
    <source>
        <dbReference type="Proteomes" id="UP000008311"/>
    </source>
</evidence>
<gene>
    <name evidence="1" type="ORF">RCOM_2044480</name>
</gene>
<name>B9TN25_RICCO</name>
<dbReference type="AlphaFoldDB" id="B9TN25"/>
<keyword evidence="2" id="KW-1185">Reference proteome</keyword>
<accession>B9TN25</accession>
<dbReference type="Proteomes" id="UP000008311">
    <property type="component" value="Unassembled WGS sequence"/>
</dbReference>
<sequence length="67" mass="7403">ALKEAGQWSDAQEAHNKELLKRQQVLATAWADYGKSNPPSDDKAFLEGWMKARAAALTKANMPNGFE</sequence>
<dbReference type="EMBL" id="EQ990944">
    <property type="protein sequence ID" value="EEF22740.1"/>
    <property type="molecule type" value="Genomic_DNA"/>
</dbReference>